<feature type="region of interest" description="Disordered" evidence="1">
    <location>
        <begin position="394"/>
        <end position="427"/>
    </location>
</feature>
<organism evidence="3 4">
    <name type="scientific">Cohnella lupini</name>
    <dbReference type="NCBI Taxonomy" id="1294267"/>
    <lineage>
        <taxon>Bacteria</taxon>
        <taxon>Bacillati</taxon>
        <taxon>Bacillota</taxon>
        <taxon>Bacilli</taxon>
        <taxon>Bacillales</taxon>
        <taxon>Paenibacillaceae</taxon>
        <taxon>Cohnella</taxon>
    </lineage>
</organism>
<evidence type="ECO:0000259" key="2">
    <source>
        <dbReference type="Pfam" id="PF04773"/>
    </source>
</evidence>
<dbReference type="Pfam" id="PF04773">
    <property type="entry name" value="FecR"/>
    <property type="match status" value="1"/>
</dbReference>
<evidence type="ECO:0000256" key="1">
    <source>
        <dbReference type="SAM" id="MobiDB-lite"/>
    </source>
</evidence>
<dbReference type="PANTHER" id="PTHR38731:SF1">
    <property type="entry name" value="FECR PROTEIN DOMAIN-CONTAINING PROTEIN"/>
    <property type="match status" value="1"/>
</dbReference>
<dbReference type="Proteomes" id="UP000256869">
    <property type="component" value="Unassembled WGS sequence"/>
</dbReference>
<protein>
    <submittedName>
        <fullName evidence="3">FecR family protein</fullName>
    </submittedName>
</protein>
<dbReference type="EMBL" id="QRDY01000002">
    <property type="protein sequence ID" value="RED65027.1"/>
    <property type="molecule type" value="Genomic_DNA"/>
</dbReference>
<dbReference type="Gene3D" id="2.60.120.1440">
    <property type="match status" value="1"/>
</dbReference>
<dbReference type="AlphaFoldDB" id="A0A3D9ITQ0"/>
<feature type="compositionally biased region" description="Polar residues" evidence="1">
    <location>
        <begin position="405"/>
        <end position="427"/>
    </location>
</feature>
<proteinExistence type="predicted"/>
<accession>A0A3D9ITQ0</accession>
<dbReference type="PANTHER" id="PTHR38731">
    <property type="entry name" value="LIPL45-RELATED LIPOPROTEIN-RELATED"/>
    <property type="match status" value="1"/>
</dbReference>
<evidence type="ECO:0000313" key="4">
    <source>
        <dbReference type="Proteomes" id="UP000256869"/>
    </source>
</evidence>
<gene>
    <name evidence="3" type="ORF">DFP95_102449</name>
</gene>
<keyword evidence="4" id="KW-1185">Reference proteome</keyword>
<comment type="caution">
    <text evidence="3">The sequence shown here is derived from an EMBL/GenBank/DDBJ whole genome shotgun (WGS) entry which is preliminary data.</text>
</comment>
<dbReference type="OrthoDB" id="2888245at2"/>
<sequence length="867" mass="94270">MMIKKSFIPFIALLLAVLPVLVIGPKTAEAATSRVVVLKEVSGAVKVKKSGGTKEFTAFAKMSLNEGDLLMTGGKSSAVLQFANGTSTDDQMTVSQNTTLSFSKLSDRNGTKTKVSMFNGSAWVDVKSIVNKEDEFSLETPTAVMGVRGTHLLVKVDPITGATHLVVAAGVVNTKTTDPDNPKEEDVYPTQNAYIGTNAEGEKEITIALLDLERLFNQSDASIAKTILESAADINDENGEFVKKYDSQGLPSELGDTDEDLVKFQKNTESLIGVLANKAIQEGLISSERVLEIIQAIKNGNGSSIDLSKRELELSEEDRKKKEIKSRKMDEGEQRALDRRKKEEEARQAPEDVVKKTNDAKKKAEEAKKKALEEAKKKAEEEYYKQLSEAEKQRFEADKKANGAAGQTPSSNTGSSTEVPSETVQSDDATLSGLEIEGLAMVVGLNGEGSGEVHTSSIVQQEGDPIPVELSPSFQPSVVQYVANVGGTIHSVKVKPTVKDAKATVEVLDQGPVVSGSYSGEVILEADSSNVVSLKVTAGNGAQKTYSVRLNRPPYTDGENEELMENHSLSAAVTGYDEDGDSYTFGLEQDVLHGALDFNPNTGEYTYTPEENYSGPDSFNYTVSDGNAQSYVGYVNFTVARNNHLFEDVGVYVESQDEGTQGTIYGSNAVRQSKSYWDTLAFGSHSVGLEIFGNDFEYTYSLTNDSGEYVSVSGATYIPIIVNSLDNVYKLKVEDSLGQVIIMPIHIYLETSEQNTSLKLINNNISFVHDSQAIVIISDIDSVGPRRFVGIPTGDSATLNLVGLPEGTSVDLFDKNEEIIQTADGEYRLEFAHGNDSMIYHYFIVLTDTLGHRKSYRFDVEIAIPYL</sequence>
<dbReference type="InterPro" id="IPR006860">
    <property type="entry name" value="FecR"/>
</dbReference>
<dbReference type="Gene3D" id="2.60.40.3440">
    <property type="match status" value="1"/>
</dbReference>
<reference evidence="3 4" key="1">
    <citation type="submission" date="2018-07" db="EMBL/GenBank/DDBJ databases">
        <title>Genomic Encyclopedia of Type Strains, Phase III (KMG-III): the genomes of soil and plant-associated and newly described type strains.</title>
        <authorList>
            <person name="Whitman W."/>
        </authorList>
    </citation>
    <scope>NUCLEOTIDE SEQUENCE [LARGE SCALE GENOMIC DNA]</scope>
    <source>
        <strain evidence="3 4">CECT 8236</strain>
    </source>
</reference>
<dbReference type="Pfam" id="PF17963">
    <property type="entry name" value="Big_9"/>
    <property type="match status" value="1"/>
</dbReference>
<evidence type="ECO:0000313" key="3">
    <source>
        <dbReference type="EMBL" id="RED65027.1"/>
    </source>
</evidence>
<dbReference type="RefSeq" id="WP_115991760.1">
    <property type="nucleotide sequence ID" value="NZ_QRDY01000002.1"/>
</dbReference>
<feature type="domain" description="FecR protein" evidence="2">
    <location>
        <begin position="70"/>
        <end position="172"/>
    </location>
</feature>
<name>A0A3D9ITQ0_9BACL</name>
<feature type="region of interest" description="Disordered" evidence="1">
    <location>
        <begin position="313"/>
        <end position="367"/>
    </location>
</feature>